<evidence type="ECO:0000313" key="1">
    <source>
        <dbReference type="EMBL" id="JAD15104.1"/>
    </source>
</evidence>
<reference evidence="1" key="2">
    <citation type="journal article" date="2015" name="Data Brief">
        <title>Shoot transcriptome of the giant reed, Arundo donax.</title>
        <authorList>
            <person name="Barrero R.A."/>
            <person name="Guerrero F.D."/>
            <person name="Moolhuijzen P."/>
            <person name="Goolsby J.A."/>
            <person name="Tidwell J."/>
            <person name="Bellgard S.E."/>
            <person name="Bellgard M.I."/>
        </authorList>
    </citation>
    <scope>NUCLEOTIDE SEQUENCE</scope>
    <source>
        <tissue evidence="1">Shoot tissue taken approximately 20 cm above the soil surface</tissue>
    </source>
</reference>
<proteinExistence type="predicted"/>
<protein>
    <submittedName>
        <fullName evidence="1">Uncharacterized protein</fullName>
    </submittedName>
</protein>
<organism evidence="1">
    <name type="scientific">Arundo donax</name>
    <name type="common">Giant reed</name>
    <name type="synonym">Donax arundinaceus</name>
    <dbReference type="NCBI Taxonomy" id="35708"/>
    <lineage>
        <taxon>Eukaryota</taxon>
        <taxon>Viridiplantae</taxon>
        <taxon>Streptophyta</taxon>
        <taxon>Embryophyta</taxon>
        <taxon>Tracheophyta</taxon>
        <taxon>Spermatophyta</taxon>
        <taxon>Magnoliopsida</taxon>
        <taxon>Liliopsida</taxon>
        <taxon>Poales</taxon>
        <taxon>Poaceae</taxon>
        <taxon>PACMAD clade</taxon>
        <taxon>Arundinoideae</taxon>
        <taxon>Arundineae</taxon>
        <taxon>Arundo</taxon>
    </lineage>
</organism>
<reference evidence="1" key="1">
    <citation type="submission" date="2014-09" db="EMBL/GenBank/DDBJ databases">
        <authorList>
            <person name="Magalhaes I.L.F."/>
            <person name="Oliveira U."/>
            <person name="Santos F.R."/>
            <person name="Vidigal T.H.D.A."/>
            <person name="Brescovit A.D."/>
            <person name="Santos A.J."/>
        </authorList>
    </citation>
    <scope>NUCLEOTIDE SEQUENCE</scope>
    <source>
        <tissue evidence="1">Shoot tissue taken approximately 20 cm above the soil surface</tissue>
    </source>
</reference>
<dbReference type="EMBL" id="GBRH01282791">
    <property type="protein sequence ID" value="JAD15104.1"/>
    <property type="molecule type" value="Transcribed_RNA"/>
</dbReference>
<dbReference type="AlphaFoldDB" id="A0A0A8XNN5"/>
<accession>A0A0A8XNN5</accession>
<name>A0A0A8XNN5_ARUDO</name>
<sequence>MHIQVQGNLLFQLHGC</sequence>